<keyword evidence="6" id="KW-0662">Pyridine nucleotide biosynthesis</keyword>
<protein>
    <recommendedName>
        <fullName evidence="4">L-aspartate oxidase</fullName>
        <ecNumber evidence="4">1.4.3.16</ecNumber>
    </recommendedName>
</protein>
<gene>
    <name evidence="13" type="ORF">GOB93_05220</name>
</gene>
<evidence type="ECO:0000256" key="5">
    <source>
        <dbReference type="ARBA" id="ARBA00022630"/>
    </source>
</evidence>
<dbReference type="InterPro" id="IPR027477">
    <property type="entry name" value="Succ_DH/fumarate_Rdtase_cat_sf"/>
</dbReference>
<feature type="domain" description="Fumarate reductase/succinate dehydrogenase flavoprotein-like C-terminal" evidence="12">
    <location>
        <begin position="445"/>
        <end position="469"/>
    </location>
</feature>
<dbReference type="Proteomes" id="UP000635278">
    <property type="component" value="Unassembled WGS sequence"/>
</dbReference>
<evidence type="ECO:0000256" key="9">
    <source>
        <dbReference type="ARBA" id="ARBA00048305"/>
    </source>
</evidence>
<evidence type="ECO:0000313" key="13">
    <source>
        <dbReference type="EMBL" id="NHN84043.1"/>
    </source>
</evidence>
<dbReference type="PANTHER" id="PTHR42716">
    <property type="entry name" value="L-ASPARTATE OXIDASE"/>
    <property type="match status" value="1"/>
</dbReference>
<evidence type="ECO:0000256" key="3">
    <source>
        <dbReference type="ARBA" id="ARBA00008562"/>
    </source>
</evidence>
<evidence type="ECO:0000259" key="12">
    <source>
        <dbReference type="Pfam" id="PF02910"/>
    </source>
</evidence>
<dbReference type="InterPro" id="IPR005288">
    <property type="entry name" value="NadB"/>
</dbReference>
<keyword evidence="5" id="KW-0285">Flavoprotein</keyword>
<comment type="cofactor">
    <cofactor evidence="1">
        <name>FAD</name>
        <dbReference type="ChEBI" id="CHEBI:57692"/>
    </cofactor>
</comment>
<sequence>MKVTTLSRYAGWPVIAGSGLAGLSAALHLKHPCILLSSGPLGENAASSLAQGGLAAAIGSDDTPELHAADTLAAGVGLCDPKVVREITAAGPQTVETLLNWDVPFARTASGDLALHLEAAHSRHRIVYANGDASGAAIMKALAARVRNTPRIAVLENTILTGLHTEDNELHGVWTNHGFIPTRGCVIASGGIGALYAGATSPISCTGTGLAIAARAGADLIDMEFTQFHPTALDTGTCSGRRPLISEAVRGAGGRLIDETGRNFTDELAPRDIVARAIAACQREGHRVFLDARSLSGGRFSMLFPGITAACRAAGINPDQQLIPVRPAMHYHMGGIATDINARTSVTGLWAVGEAACNGLHGANRLASNSLPEAFVTGQWAARDLDNRLSETVRIVHPRPAGRFSATLNIGNALMEHAGILRNTAGLKSLLKKTGPYINYDQNALVAALVAQAALNRHRSRGSHFRTDDVSAETHEMRPGTETFKSQQSNLNISAQVFTRQIISARDVTPEKVFEQCL</sequence>
<dbReference type="GO" id="GO:0008734">
    <property type="term" value="F:L-aspartate oxidase activity"/>
    <property type="evidence" value="ECO:0007669"/>
    <property type="project" value="UniProtKB-EC"/>
</dbReference>
<comment type="catalytic activity">
    <reaction evidence="9">
        <text>L-aspartate + O2 = iminosuccinate + H2O2</text>
        <dbReference type="Rhea" id="RHEA:25876"/>
        <dbReference type="ChEBI" id="CHEBI:15379"/>
        <dbReference type="ChEBI" id="CHEBI:16240"/>
        <dbReference type="ChEBI" id="CHEBI:29991"/>
        <dbReference type="ChEBI" id="CHEBI:77875"/>
        <dbReference type="EC" id="1.4.3.16"/>
    </reaction>
    <physiologicalReaction direction="left-to-right" evidence="9">
        <dbReference type="Rhea" id="RHEA:25877"/>
    </physiologicalReaction>
</comment>
<proteinExistence type="inferred from homology"/>
<evidence type="ECO:0000256" key="10">
    <source>
        <dbReference type="SAM" id="MobiDB-lite"/>
    </source>
</evidence>
<comment type="pathway">
    <text evidence="2">Cofactor biosynthesis; NAD(+) biosynthesis; iminoaspartate from L-aspartate (oxidase route): step 1/1.</text>
</comment>
<dbReference type="Pfam" id="PF02910">
    <property type="entry name" value="Succ_DH_flav_C"/>
    <property type="match status" value="1"/>
</dbReference>
<feature type="domain" description="FAD-dependent oxidoreductase 2 FAD-binding" evidence="11">
    <location>
        <begin position="14"/>
        <end position="371"/>
    </location>
</feature>
<evidence type="ECO:0000256" key="8">
    <source>
        <dbReference type="ARBA" id="ARBA00023002"/>
    </source>
</evidence>
<accession>A0ABX0JMR5</accession>
<organism evidence="13 14">
    <name type="scientific">Acetobacter musti</name>
    <dbReference type="NCBI Taxonomy" id="864732"/>
    <lineage>
        <taxon>Bacteria</taxon>
        <taxon>Pseudomonadati</taxon>
        <taxon>Pseudomonadota</taxon>
        <taxon>Alphaproteobacteria</taxon>
        <taxon>Acetobacterales</taxon>
        <taxon>Acetobacteraceae</taxon>
        <taxon>Acetobacter</taxon>
    </lineage>
</organism>
<evidence type="ECO:0000256" key="4">
    <source>
        <dbReference type="ARBA" id="ARBA00012173"/>
    </source>
</evidence>
<dbReference type="SUPFAM" id="SSF56425">
    <property type="entry name" value="Succinate dehydrogenase/fumarate reductase flavoprotein, catalytic domain"/>
    <property type="match status" value="1"/>
</dbReference>
<keyword evidence="7" id="KW-0274">FAD</keyword>
<feature type="region of interest" description="Disordered" evidence="10">
    <location>
        <begin position="461"/>
        <end position="486"/>
    </location>
</feature>
<comment type="caution">
    <text evidence="13">The sequence shown here is derived from an EMBL/GenBank/DDBJ whole genome shotgun (WGS) entry which is preliminary data.</text>
</comment>
<dbReference type="InterPro" id="IPR036188">
    <property type="entry name" value="FAD/NAD-bd_sf"/>
</dbReference>
<evidence type="ECO:0000256" key="2">
    <source>
        <dbReference type="ARBA" id="ARBA00004950"/>
    </source>
</evidence>
<dbReference type="Gene3D" id="3.50.50.60">
    <property type="entry name" value="FAD/NAD(P)-binding domain"/>
    <property type="match status" value="1"/>
</dbReference>
<evidence type="ECO:0000256" key="6">
    <source>
        <dbReference type="ARBA" id="ARBA00022642"/>
    </source>
</evidence>
<dbReference type="PRINTS" id="PR00368">
    <property type="entry name" value="FADPNR"/>
</dbReference>
<dbReference type="InterPro" id="IPR037099">
    <property type="entry name" value="Fum_R/Succ_DH_flav-like_C_sf"/>
</dbReference>
<dbReference type="Gene3D" id="1.20.58.100">
    <property type="entry name" value="Fumarate reductase/succinate dehydrogenase flavoprotein-like, C-terminal domain"/>
    <property type="match status" value="1"/>
</dbReference>
<dbReference type="SUPFAM" id="SSF46977">
    <property type="entry name" value="Succinate dehydrogenase/fumarate reductase flavoprotein C-terminal domain"/>
    <property type="match status" value="1"/>
</dbReference>
<name>A0ABX0JMR5_9PROT</name>
<keyword evidence="14" id="KW-1185">Reference proteome</keyword>
<dbReference type="PANTHER" id="PTHR42716:SF2">
    <property type="entry name" value="L-ASPARTATE OXIDASE, CHLOROPLASTIC"/>
    <property type="match status" value="1"/>
</dbReference>
<feature type="compositionally biased region" description="Basic and acidic residues" evidence="10">
    <location>
        <begin position="465"/>
        <end position="479"/>
    </location>
</feature>
<evidence type="ECO:0000256" key="7">
    <source>
        <dbReference type="ARBA" id="ARBA00022827"/>
    </source>
</evidence>
<evidence type="ECO:0000259" key="11">
    <source>
        <dbReference type="Pfam" id="PF00890"/>
    </source>
</evidence>
<dbReference type="EC" id="1.4.3.16" evidence="4"/>
<dbReference type="NCBIfam" id="NF005701">
    <property type="entry name" value="PRK07512.1"/>
    <property type="match status" value="1"/>
</dbReference>
<dbReference type="EMBL" id="WOTB01000005">
    <property type="protein sequence ID" value="NHN84043.1"/>
    <property type="molecule type" value="Genomic_DNA"/>
</dbReference>
<evidence type="ECO:0000313" key="14">
    <source>
        <dbReference type="Proteomes" id="UP000635278"/>
    </source>
</evidence>
<comment type="similarity">
    <text evidence="3">Belongs to the FAD-dependent oxidoreductase 2 family. NadB subfamily.</text>
</comment>
<dbReference type="Gene3D" id="3.90.700.10">
    <property type="entry name" value="Succinate dehydrogenase/fumarate reductase flavoprotein, catalytic domain"/>
    <property type="match status" value="1"/>
</dbReference>
<evidence type="ECO:0000256" key="1">
    <source>
        <dbReference type="ARBA" id="ARBA00001974"/>
    </source>
</evidence>
<reference evidence="13 14" key="1">
    <citation type="journal article" date="2020" name="Int. J. Syst. Evol. Microbiol.">
        <title>Novel acetic acid bacteria from cider fermentations: Acetobacter conturbans sp. nov. and Acetobacter fallax sp. nov.</title>
        <authorList>
            <person name="Sombolestani A.S."/>
            <person name="Cleenwerck I."/>
            <person name="Cnockaert M."/>
            <person name="Borremans W."/>
            <person name="Wieme A.D."/>
            <person name="De Vuyst L."/>
            <person name="Vandamme P."/>
        </authorList>
    </citation>
    <scope>NUCLEOTIDE SEQUENCE [LARGE SCALE GENOMIC DNA]</scope>
    <source>
        <strain evidence="13 14">LMG 30640</strain>
    </source>
</reference>
<dbReference type="InterPro" id="IPR015939">
    <property type="entry name" value="Fum_Rdtase/Succ_DH_flav-like_C"/>
</dbReference>
<keyword evidence="8 13" id="KW-0560">Oxidoreductase</keyword>
<dbReference type="Pfam" id="PF00890">
    <property type="entry name" value="FAD_binding_2"/>
    <property type="match status" value="1"/>
</dbReference>
<dbReference type="InterPro" id="IPR003953">
    <property type="entry name" value="FAD-dep_OxRdtase_2_FAD-bd"/>
</dbReference>
<dbReference type="SUPFAM" id="SSF51905">
    <property type="entry name" value="FAD/NAD(P)-binding domain"/>
    <property type="match status" value="1"/>
</dbReference>